<dbReference type="InterPro" id="IPR025597">
    <property type="entry name" value="DUF4345"/>
</dbReference>
<reference evidence="3" key="1">
    <citation type="journal article" date="2019" name="Int. J. Syst. Evol. Microbiol.">
        <title>The Global Catalogue of Microorganisms (GCM) 10K type strain sequencing project: providing services to taxonomists for standard genome sequencing and annotation.</title>
        <authorList>
            <consortium name="The Broad Institute Genomics Platform"/>
            <consortium name="The Broad Institute Genome Sequencing Center for Infectious Disease"/>
            <person name="Wu L."/>
            <person name="Ma J."/>
        </authorList>
    </citation>
    <scope>NUCLEOTIDE SEQUENCE [LARGE SCALE GENOMIC DNA]</scope>
    <source>
        <strain evidence="3">CCUG 60214</strain>
    </source>
</reference>
<dbReference type="RefSeq" id="WP_380721868.1">
    <property type="nucleotide sequence ID" value="NZ_JBHTLK010000026.1"/>
</dbReference>
<feature type="transmembrane region" description="Helical" evidence="1">
    <location>
        <begin position="120"/>
        <end position="139"/>
    </location>
</feature>
<proteinExistence type="predicted"/>
<keyword evidence="1" id="KW-0812">Transmembrane</keyword>
<feature type="transmembrane region" description="Helical" evidence="1">
    <location>
        <begin position="66"/>
        <end position="84"/>
    </location>
</feature>
<dbReference type="Proteomes" id="UP001597168">
    <property type="component" value="Unassembled WGS sequence"/>
</dbReference>
<dbReference type="EMBL" id="JBHTLK010000026">
    <property type="protein sequence ID" value="MFD1147074.1"/>
    <property type="molecule type" value="Genomic_DNA"/>
</dbReference>
<gene>
    <name evidence="2" type="ORF">ACFQ3T_08050</name>
</gene>
<accession>A0ABW3QQL6</accession>
<feature type="transmembrane region" description="Helical" evidence="1">
    <location>
        <begin position="96"/>
        <end position="114"/>
    </location>
</feature>
<sequence length="145" mass="15587">MTRTSRPTTGVRRNAHVGRGVRVKAFQAVVVVLGVFMVGTGLAEVAIGPSLLPGTPAAAPTLDSNYRFFAAMWLAMGVAMLSVARRVRESTTVLRFVCAAVFVGGLARVVSWVAEGTPHPMMLVLLAIEFTVPPVLVLWQRRWAA</sequence>
<evidence type="ECO:0000313" key="2">
    <source>
        <dbReference type="EMBL" id="MFD1147074.1"/>
    </source>
</evidence>
<name>A0ABW3QQL6_9PSEU</name>
<evidence type="ECO:0000313" key="3">
    <source>
        <dbReference type="Proteomes" id="UP001597168"/>
    </source>
</evidence>
<dbReference type="Pfam" id="PF14248">
    <property type="entry name" value="DUF4345"/>
    <property type="match status" value="1"/>
</dbReference>
<comment type="caution">
    <text evidence="2">The sequence shown here is derived from an EMBL/GenBank/DDBJ whole genome shotgun (WGS) entry which is preliminary data.</text>
</comment>
<keyword evidence="1" id="KW-0472">Membrane</keyword>
<keyword evidence="3" id="KW-1185">Reference proteome</keyword>
<feature type="transmembrane region" description="Helical" evidence="1">
    <location>
        <begin position="21"/>
        <end position="46"/>
    </location>
</feature>
<protein>
    <submittedName>
        <fullName evidence="2">DUF4345 domain-containing protein</fullName>
    </submittedName>
</protein>
<keyword evidence="1" id="KW-1133">Transmembrane helix</keyword>
<evidence type="ECO:0000256" key="1">
    <source>
        <dbReference type="SAM" id="Phobius"/>
    </source>
</evidence>
<organism evidence="2 3">
    <name type="scientific">Saccharothrix hoggarensis</name>
    <dbReference type="NCBI Taxonomy" id="913853"/>
    <lineage>
        <taxon>Bacteria</taxon>
        <taxon>Bacillati</taxon>
        <taxon>Actinomycetota</taxon>
        <taxon>Actinomycetes</taxon>
        <taxon>Pseudonocardiales</taxon>
        <taxon>Pseudonocardiaceae</taxon>
        <taxon>Saccharothrix</taxon>
    </lineage>
</organism>